<dbReference type="Pfam" id="PF00646">
    <property type="entry name" value="F-box"/>
    <property type="match status" value="1"/>
</dbReference>
<evidence type="ECO:0000313" key="3">
    <source>
        <dbReference type="Proteomes" id="UP000238479"/>
    </source>
</evidence>
<dbReference type="PROSITE" id="PS50181">
    <property type="entry name" value="FBOX"/>
    <property type="match status" value="1"/>
</dbReference>
<protein>
    <submittedName>
        <fullName evidence="2">Putative F-box domain-containing protein</fullName>
    </submittedName>
</protein>
<dbReference type="Gramene" id="PRQ35037">
    <property type="protein sequence ID" value="PRQ35037"/>
    <property type="gene ID" value="RchiOBHm_Chr5g0075661"/>
</dbReference>
<dbReference type="AlphaFoldDB" id="A0A2P6QLI3"/>
<sequence length="162" mass="18304">MSKEEEVAFDLPEDVLVKILCRLPVKSLIRFTCVSKRWRSVIISTCISDENPLRPRLLLCTYVLDYCSVFEWQPSRFECLGDLDMPCFGDNSLVHRPGFVWEPSRLTVPPEVKSGSIMASCNGLVVLGELFHSSYTNLCVWNPSTGFFCKIPSPEFSMIVSG</sequence>
<gene>
    <name evidence="2" type="ORF">RchiOBHm_Chr5g0075661</name>
</gene>
<comment type="caution">
    <text evidence="2">The sequence shown here is derived from an EMBL/GenBank/DDBJ whole genome shotgun (WGS) entry which is preliminary data.</text>
</comment>
<keyword evidence="3" id="KW-1185">Reference proteome</keyword>
<dbReference type="PANTHER" id="PTHR31672:SF13">
    <property type="entry name" value="F-BOX PROTEIN CPR30-LIKE"/>
    <property type="match status" value="1"/>
</dbReference>
<name>A0A2P6QLI3_ROSCH</name>
<organism evidence="2 3">
    <name type="scientific">Rosa chinensis</name>
    <name type="common">China rose</name>
    <dbReference type="NCBI Taxonomy" id="74649"/>
    <lineage>
        <taxon>Eukaryota</taxon>
        <taxon>Viridiplantae</taxon>
        <taxon>Streptophyta</taxon>
        <taxon>Embryophyta</taxon>
        <taxon>Tracheophyta</taxon>
        <taxon>Spermatophyta</taxon>
        <taxon>Magnoliopsida</taxon>
        <taxon>eudicotyledons</taxon>
        <taxon>Gunneridae</taxon>
        <taxon>Pentapetalae</taxon>
        <taxon>rosids</taxon>
        <taxon>fabids</taxon>
        <taxon>Rosales</taxon>
        <taxon>Rosaceae</taxon>
        <taxon>Rosoideae</taxon>
        <taxon>Rosoideae incertae sedis</taxon>
        <taxon>Rosa</taxon>
    </lineage>
</organism>
<dbReference type="STRING" id="74649.A0A2P6QLI3"/>
<dbReference type="CDD" id="cd22157">
    <property type="entry name" value="F-box_AtFBW1-like"/>
    <property type="match status" value="1"/>
</dbReference>
<dbReference type="SMART" id="SM00256">
    <property type="entry name" value="FBOX"/>
    <property type="match status" value="1"/>
</dbReference>
<dbReference type="Gene3D" id="1.20.1280.50">
    <property type="match status" value="1"/>
</dbReference>
<reference evidence="2 3" key="1">
    <citation type="journal article" date="2018" name="Nat. Genet.">
        <title>The Rosa genome provides new insights in the design of modern roses.</title>
        <authorList>
            <person name="Bendahmane M."/>
        </authorList>
    </citation>
    <scope>NUCLEOTIDE SEQUENCE [LARGE SCALE GENOMIC DNA]</scope>
    <source>
        <strain evidence="3">cv. Old Blush</strain>
    </source>
</reference>
<dbReference type="InterPro" id="IPR036047">
    <property type="entry name" value="F-box-like_dom_sf"/>
</dbReference>
<feature type="domain" description="F-box" evidence="1">
    <location>
        <begin position="5"/>
        <end position="57"/>
    </location>
</feature>
<evidence type="ECO:0000313" key="2">
    <source>
        <dbReference type="EMBL" id="PRQ35037.1"/>
    </source>
</evidence>
<evidence type="ECO:0000259" key="1">
    <source>
        <dbReference type="PROSITE" id="PS50181"/>
    </source>
</evidence>
<accession>A0A2P6QLI3</accession>
<dbReference type="InterPro" id="IPR001810">
    <property type="entry name" value="F-box_dom"/>
</dbReference>
<dbReference type="Proteomes" id="UP000238479">
    <property type="component" value="Chromosome 5"/>
</dbReference>
<dbReference type="SUPFAM" id="SSF81383">
    <property type="entry name" value="F-box domain"/>
    <property type="match status" value="1"/>
</dbReference>
<dbReference type="EMBL" id="PDCK01000043">
    <property type="protein sequence ID" value="PRQ35037.1"/>
    <property type="molecule type" value="Genomic_DNA"/>
</dbReference>
<proteinExistence type="predicted"/>
<dbReference type="PANTHER" id="PTHR31672">
    <property type="entry name" value="BNACNNG10540D PROTEIN"/>
    <property type="match status" value="1"/>
</dbReference>
<dbReference type="InterPro" id="IPR050796">
    <property type="entry name" value="SCF_F-box_component"/>
</dbReference>